<reference evidence="17 18" key="1">
    <citation type="submission" date="2018-09" db="EMBL/GenBank/DDBJ databases">
        <title>Genomic investigation of the strawberry pathogen Phytophthora fragariae indicates pathogenicity is determined by transcriptional variation in three key races.</title>
        <authorList>
            <person name="Adams T.M."/>
            <person name="Armitage A.D."/>
            <person name="Sobczyk M.K."/>
            <person name="Bates H.J."/>
            <person name="Dunwell J.M."/>
            <person name="Nellist C.F."/>
            <person name="Harrison R.J."/>
        </authorList>
    </citation>
    <scope>NUCLEOTIDE SEQUENCE [LARGE SCALE GENOMIC DNA]</scope>
    <source>
        <strain evidence="10 13">A4</strain>
        <strain evidence="9 14">BC-1</strain>
        <strain evidence="8 18">BC-23</strain>
        <strain evidence="7 12">NOV-27</strain>
        <strain evidence="6 15">NOV-5</strain>
        <strain evidence="5 16">NOV-71</strain>
        <strain evidence="2 11">NOV-9</strain>
        <strain evidence="4 19">ONT-3</strain>
        <strain evidence="3 17">SCRP245</strain>
    </source>
</reference>
<evidence type="ECO:0000256" key="1">
    <source>
        <dbReference type="SAM" id="SignalP"/>
    </source>
</evidence>
<dbReference type="Proteomes" id="UP000440732">
    <property type="component" value="Unassembled WGS sequence"/>
</dbReference>
<sequence>MQVSLVYCFSSLVSAITSCASSSCADRCRMPCYTRAPLHWCFYNKTRNSRSNAPCHAR</sequence>
<evidence type="ECO:0000313" key="18">
    <source>
        <dbReference type="Proteomes" id="UP000476176"/>
    </source>
</evidence>
<evidence type="ECO:0000313" key="12">
    <source>
        <dbReference type="Proteomes" id="UP000433483"/>
    </source>
</evidence>
<evidence type="ECO:0000313" key="19">
    <source>
        <dbReference type="Proteomes" id="UP000488956"/>
    </source>
</evidence>
<dbReference type="Proteomes" id="UP000429523">
    <property type="component" value="Unassembled WGS sequence"/>
</dbReference>
<dbReference type="Proteomes" id="UP000488956">
    <property type="component" value="Unassembled WGS sequence"/>
</dbReference>
<evidence type="ECO:0000313" key="6">
    <source>
        <dbReference type="EMBL" id="KAE9103444.1"/>
    </source>
</evidence>
<proteinExistence type="predicted"/>
<dbReference type="EMBL" id="QXFW01002112">
    <property type="protein sequence ID" value="KAE8981908.1"/>
    <property type="molecule type" value="Genomic_DNA"/>
</dbReference>
<dbReference type="Proteomes" id="UP000476176">
    <property type="component" value="Unassembled WGS sequence"/>
</dbReference>
<evidence type="ECO:0008006" key="20">
    <source>
        <dbReference type="Google" id="ProtNLM"/>
    </source>
</evidence>
<dbReference type="EMBL" id="QXFZ01002155">
    <property type="protein sequence ID" value="KAE9080102.1"/>
    <property type="molecule type" value="Genomic_DNA"/>
</dbReference>
<evidence type="ECO:0000313" key="4">
    <source>
        <dbReference type="EMBL" id="KAE9079979.1"/>
    </source>
</evidence>
<name>A0A6A3IMI7_9STRA</name>
<keyword evidence="1" id="KW-0732">Signal</keyword>
<accession>A0A6A3IMI7</accession>
<dbReference type="Proteomes" id="UP000437068">
    <property type="component" value="Unassembled WGS sequence"/>
</dbReference>
<evidence type="ECO:0000313" key="11">
    <source>
        <dbReference type="Proteomes" id="UP000429523"/>
    </source>
</evidence>
<comment type="caution">
    <text evidence="3">The sequence shown here is derived from an EMBL/GenBank/DDBJ whole genome shotgun (WGS) entry which is preliminary data.</text>
</comment>
<dbReference type="EMBL" id="QXGF01002121">
    <property type="protein sequence ID" value="KAE8926087.1"/>
    <property type="molecule type" value="Genomic_DNA"/>
</dbReference>
<dbReference type="EMBL" id="QXGC01002120">
    <property type="protein sequence ID" value="KAE9190530.1"/>
    <property type="molecule type" value="Genomic_DNA"/>
</dbReference>
<dbReference type="EMBL" id="QXGE01002134">
    <property type="protein sequence ID" value="KAE9284605.1"/>
    <property type="molecule type" value="Genomic_DNA"/>
</dbReference>
<dbReference type="EMBL" id="QXFX01002164">
    <property type="protein sequence ID" value="KAE9079979.1"/>
    <property type="molecule type" value="Genomic_DNA"/>
</dbReference>
<organism evidence="3 17">
    <name type="scientific">Phytophthora fragariae</name>
    <dbReference type="NCBI Taxonomy" id="53985"/>
    <lineage>
        <taxon>Eukaryota</taxon>
        <taxon>Sar</taxon>
        <taxon>Stramenopiles</taxon>
        <taxon>Oomycota</taxon>
        <taxon>Peronosporomycetes</taxon>
        <taxon>Peronosporales</taxon>
        <taxon>Peronosporaceae</taxon>
        <taxon>Phytophthora</taxon>
    </lineage>
</organism>
<evidence type="ECO:0000313" key="17">
    <source>
        <dbReference type="Proteomes" id="UP000460718"/>
    </source>
</evidence>
<evidence type="ECO:0000313" key="7">
    <source>
        <dbReference type="EMBL" id="KAE9181013.1"/>
    </source>
</evidence>
<dbReference type="Proteomes" id="UP000460718">
    <property type="component" value="Unassembled WGS sequence"/>
</dbReference>
<evidence type="ECO:0000313" key="8">
    <source>
        <dbReference type="EMBL" id="KAE9190530.1"/>
    </source>
</evidence>
<dbReference type="EMBL" id="QXGB01002144">
    <property type="protein sequence ID" value="KAE9181013.1"/>
    <property type="molecule type" value="Genomic_DNA"/>
</dbReference>
<dbReference type="Proteomes" id="UP000440367">
    <property type="component" value="Unassembled WGS sequence"/>
</dbReference>
<feature type="signal peptide" evidence="1">
    <location>
        <begin position="1"/>
        <end position="15"/>
    </location>
</feature>
<evidence type="ECO:0000313" key="10">
    <source>
        <dbReference type="EMBL" id="KAE9284605.1"/>
    </source>
</evidence>
<dbReference type="AlphaFoldDB" id="A0A6A3IMI7"/>
<feature type="chain" id="PRO_5036164386" description="Secreted protein" evidence="1">
    <location>
        <begin position="16"/>
        <end position="58"/>
    </location>
</feature>
<evidence type="ECO:0000313" key="2">
    <source>
        <dbReference type="EMBL" id="KAE8926087.1"/>
    </source>
</evidence>
<keyword evidence="12" id="KW-1185">Reference proteome</keyword>
<dbReference type="Proteomes" id="UP000441208">
    <property type="component" value="Unassembled WGS sequence"/>
</dbReference>
<gene>
    <name evidence="10" type="ORF">PF001_g22301</name>
    <name evidence="9" type="ORF">PF002_g9394</name>
    <name evidence="8" type="ORF">PF004_g21878</name>
    <name evidence="7" type="ORF">PF005_g23041</name>
    <name evidence="6" type="ORF">PF006_g22174</name>
    <name evidence="5" type="ORF">PF007_g23181</name>
    <name evidence="2" type="ORF">PF009_g23714</name>
    <name evidence="4" type="ORF">PF010_g22563</name>
    <name evidence="3" type="ORF">PF011_g21841</name>
</gene>
<evidence type="ECO:0000313" key="3">
    <source>
        <dbReference type="EMBL" id="KAE8981908.1"/>
    </source>
</evidence>
<dbReference type="EMBL" id="QXGD01000387">
    <property type="protein sequence ID" value="KAE9241155.1"/>
    <property type="molecule type" value="Genomic_DNA"/>
</dbReference>
<dbReference type="EMBL" id="QXGA01002125">
    <property type="protein sequence ID" value="KAE9103444.1"/>
    <property type="molecule type" value="Genomic_DNA"/>
</dbReference>
<evidence type="ECO:0000313" key="14">
    <source>
        <dbReference type="Proteomes" id="UP000440367"/>
    </source>
</evidence>
<protein>
    <recommendedName>
        <fullName evidence="20">Secreted protein</fullName>
    </recommendedName>
</protein>
<evidence type="ECO:0000313" key="15">
    <source>
        <dbReference type="Proteomes" id="UP000440732"/>
    </source>
</evidence>
<evidence type="ECO:0000313" key="16">
    <source>
        <dbReference type="Proteomes" id="UP000441208"/>
    </source>
</evidence>
<evidence type="ECO:0000313" key="13">
    <source>
        <dbReference type="Proteomes" id="UP000437068"/>
    </source>
</evidence>
<evidence type="ECO:0000313" key="9">
    <source>
        <dbReference type="EMBL" id="KAE9241155.1"/>
    </source>
</evidence>
<evidence type="ECO:0000313" key="5">
    <source>
        <dbReference type="EMBL" id="KAE9080102.1"/>
    </source>
</evidence>
<dbReference type="Proteomes" id="UP000433483">
    <property type="component" value="Unassembled WGS sequence"/>
</dbReference>